<name>A0A1C7MDE8_GRIFR</name>
<evidence type="ECO:0000256" key="3">
    <source>
        <dbReference type="ARBA" id="ARBA00022507"/>
    </source>
</evidence>
<evidence type="ECO:0000256" key="2">
    <source>
        <dbReference type="ARBA" id="ARBA00011085"/>
    </source>
</evidence>
<dbReference type="AlphaFoldDB" id="A0A1C7MDE8"/>
<dbReference type="OrthoDB" id="2874149at2759"/>
<reference evidence="11 12" key="1">
    <citation type="submission" date="2016-03" db="EMBL/GenBank/DDBJ databases">
        <title>Whole genome sequencing of Grifola frondosa 9006-11.</title>
        <authorList>
            <person name="Min B."/>
            <person name="Park H."/>
            <person name="Kim J.-G."/>
            <person name="Cho H."/>
            <person name="Oh Y.-L."/>
            <person name="Kong W.-S."/>
            <person name="Choi I.-G."/>
        </authorList>
    </citation>
    <scope>NUCLEOTIDE SEQUENCE [LARGE SCALE GENOMIC DNA]</scope>
    <source>
        <strain evidence="11 12">9006-11</strain>
    </source>
</reference>
<gene>
    <name evidence="11" type="primary">BBR1_0</name>
    <name evidence="11" type="ORF">A0H81_05268</name>
</gene>
<evidence type="ECO:0000256" key="4">
    <source>
        <dbReference type="ARBA" id="ARBA00022692"/>
    </source>
</evidence>
<dbReference type="GO" id="GO:0000750">
    <property type="term" value="P:pheromone-dependent signal transduction involved in conjugation with cellular fusion"/>
    <property type="evidence" value="ECO:0007669"/>
    <property type="project" value="TreeGrafter"/>
</dbReference>
<dbReference type="GO" id="GO:0005886">
    <property type="term" value="C:plasma membrane"/>
    <property type="evidence" value="ECO:0007669"/>
    <property type="project" value="TreeGrafter"/>
</dbReference>
<feature type="transmembrane region" description="Helical" evidence="10">
    <location>
        <begin position="110"/>
        <end position="130"/>
    </location>
</feature>
<dbReference type="InterPro" id="IPR001546">
    <property type="entry name" value="GPCR_Pheromne_A_rcpt"/>
</dbReference>
<keyword evidence="12" id="KW-1185">Reference proteome</keyword>
<evidence type="ECO:0000256" key="1">
    <source>
        <dbReference type="ARBA" id="ARBA00004141"/>
    </source>
</evidence>
<feature type="transmembrane region" description="Helical" evidence="10">
    <location>
        <begin position="202"/>
        <end position="226"/>
    </location>
</feature>
<feature type="transmembrane region" description="Helical" evidence="10">
    <location>
        <begin position="261"/>
        <end position="283"/>
    </location>
</feature>
<feature type="transmembrane region" description="Helical" evidence="10">
    <location>
        <begin position="66"/>
        <end position="89"/>
    </location>
</feature>
<dbReference type="OMA" id="IVVPVWC"/>
<dbReference type="EMBL" id="LUGG01000005">
    <property type="protein sequence ID" value="OBZ74842.1"/>
    <property type="molecule type" value="Genomic_DNA"/>
</dbReference>
<sequence>MHPELPYIAFLAAFLVLVPLPWHWRAGNVATVSIVAWLFVVNVIYGVDAIIWHGNVAIVVPVWCDITTKIMIGANIALPAACMCVCIHLEQVASVRRVRTMVSDKRRRQIFEAVICFLVPMLWMGLHYTVQGHRFDIIEDYGCRPNTYVSIPSIFLIWVPPLIFSAVTFVYAAVAFMHFFRRRITFAKHLENSRAGLTTSRYLRLMAMSIVEMIISAAATSTTLWFTTLTLRPWTNWADVHWNFSRVDVYFTAFTPRFVLVYYYIAWLILPISSLIFFLFFAFGQDALQEYGALVTWMCRRVLKRGHRDIEKSGSFAPLPSARSVEGVVLSPLSPLPSYESIISQSQPPTPVKGKTDEKAFHEDDGMAAFPSDSAAARLSCSDDICSYYSSLRPHILEYPSTDYHTAHIPRRTADIV</sequence>
<dbReference type="GO" id="GO:0004933">
    <property type="term" value="F:mating-type a-factor pheromone receptor activity"/>
    <property type="evidence" value="ECO:0007669"/>
    <property type="project" value="InterPro"/>
</dbReference>
<dbReference type="CDD" id="cd14966">
    <property type="entry name" value="7tmD_STE3"/>
    <property type="match status" value="1"/>
</dbReference>
<keyword evidence="9" id="KW-0807">Transducer</keyword>
<organism evidence="11 12">
    <name type="scientific">Grifola frondosa</name>
    <name type="common">Maitake</name>
    <name type="synonym">Polyporus frondosus</name>
    <dbReference type="NCBI Taxonomy" id="5627"/>
    <lineage>
        <taxon>Eukaryota</taxon>
        <taxon>Fungi</taxon>
        <taxon>Dikarya</taxon>
        <taxon>Basidiomycota</taxon>
        <taxon>Agaricomycotina</taxon>
        <taxon>Agaricomycetes</taxon>
        <taxon>Polyporales</taxon>
        <taxon>Grifolaceae</taxon>
        <taxon>Grifola</taxon>
    </lineage>
</organism>
<keyword evidence="8 11" id="KW-0675">Receptor</keyword>
<dbReference type="PANTHER" id="PTHR28097">
    <property type="entry name" value="PHEROMONE A FACTOR RECEPTOR"/>
    <property type="match status" value="1"/>
</dbReference>
<dbReference type="PRINTS" id="PR00900">
    <property type="entry name" value="PHEROMONEAR"/>
</dbReference>
<keyword evidence="5 10" id="KW-1133">Transmembrane helix</keyword>
<feature type="transmembrane region" description="Helical" evidence="10">
    <location>
        <begin position="155"/>
        <end position="181"/>
    </location>
</feature>
<dbReference type="PRINTS" id="PR00899">
    <property type="entry name" value="GPCRSTE3"/>
</dbReference>
<comment type="caution">
    <text evidence="11">The sequence shown here is derived from an EMBL/GenBank/DDBJ whole genome shotgun (WGS) entry which is preliminary data.</text>
</comment>
<accession>A0A1C7MDE8</accession>
<dbReference type="Pfam" id="PF02076">
    <property type="entry name" value="STE3"/>
    <property type="match status" value="1"/>
</dbReference>
<evidence type="ECO:0000313" key="12">
    <source>
        <dbReference type="Proteomes" id="UP000092993"/>
    </source>
</evidence>
<dbReference type="InterPro" id="IPR001499">
    <property type="entry name" value="GPCR_STE3"/>
</dbReference>
<keyword evidence="7 10" id="KW-0472">Membrane</keyword>
<feature type="transmembrane region" description="Helical" evidence="10">
    <location>
        <begin position="6"/>
        <end position="22"/>
    </location>
</feature>
<evidence type="ECO:0000256" key="5">
    <source>
        <dbReference type="ARBA" id="ARBA00022989"/>
    </source>
</evidence>
<proteinExistence type="inferred from homology"/>
<dbReference type="PANTHER" id="PTHR28097:SF1">
    <property type="entry name" value="PHEROMONE A FACTOR RECEPTOR"/>
    <property type="match status" value="1"/>
</dbReference>
<evidence type="ECO:0000313" key="11">
    <source>
        <dbReference type="EMBL" id="OBZ74842.1"/>
    </source>
</evidence>
<protein>
    <submittedName>
        <fullName evidence="11">Pheromone B beta 1 receptor</fullName>
    </submittedName>
</protein>
<feature type="transmembrane region" description="Helical" evidence="10">
    <location>
        <begin position="34"/>
        <end position="54"/>
    </location>
</feature>
<keyword evidence="6" id="KW-0297">G-protein coupled receptor</keyword>
<comment type="subcellular location">
    <subcellularLocation>
        <location evidence="1">Membrane</location>
        <topology evidence="1">Multi-pass membrane protein</topology>
    </subcellularLocation>
</comment>
<keyword evidence="3" id="KW-0589">Pheromone response</keyword>
<evidence type="ECO:0000256" key="6">
    <source>
        <dbReference type="ARBA" id="ARBA00023040"/>
    </source>
</evidence>
<evidence type="ECO:0000256" key="10">
    <source>
        <dbReference type="SAM" id="Phobius"/>
    </source>
</evidence>
<dbReference type="Proteomes" id="UP000092993">
    <property type="component" value="Unassembled WGS sequence"/>
</dbReference>
<evidence type="ECO:0000256" key="9">
    <source>
        <dbReference type="ARBA" id="ARBA00023224"/>
    </source>
</evidence>
<comment type="similarity">
    <text evidence="2">Belongs to the G-protein coupled receptor 4 family.</text>
</comment>
<keyword evidence="4 10" id="KW-0812">Transmembrane</keyword>
<evidence type="ECO:0000256" key="8">
    <source>
        <dbReference type="ARBA" id="ARBA00023170"/>
    </source>
</evidence>
<evidence type="ECO:0000256" key="7">
    <source>
        <dbReference type="ARBA" id="ARBA00023136"/>
    </source>
</evidence>